<proteinExistence type="predicted"/>
<sequence>ETYSQDETNNLFSNKANIGVSYTKDTEVSYTKGEDDALLLLKADKTQLKDSYCKTETYARDEVYTKGETNNLLNSKADTGVSYTKGEDDALLLLKADKTKLIDSYTKGENDAPFIPLNADDVKSSIPRNDDNNLSPPPARRTDVSSLPVSTNPVALTLSLKVLAPVID</sequence>
<feature type="non-terminal residue" evidence="2">
    <location>
        <position position="1"/>
    </location>
</feature>
<dbReference type="Proteomes" id="UP000324800">
    <property type="component" value="Unassembled WGS sequence"/>
</dbReference>
<protein>
    <submittedName>
        <fullName evidence="2">Uncharacterized protein</fullName>
    </submittedName>
</protein>
<comment type="caution">
    <text evidence="2">The sequence shown here is derived from an EMBL/GenBank/DDBJ whole genome shotgun (WGS) entry which is preliminary data.</text>
</comment>
<evidence type="ECO:0000313" key="2">
    <source>
        <dbReference type="EMBL" id="KAA6356559.1"/>
    </source>
</evidence>
<evidence type="ECO:0000313" key="3">
    <source>
        <dbReference type="Proteomes" id="UP000324800"/>
    </source>
</evidence>
<evidence type="ECO:0000256" key="1">
    <source>
        <dbReference type="SAM" id="MobiDB-lite"/>
    </source>
</evidence>
<feature type="region of interest" description="Disordered" evidence="1">
    <location>
        <begin position="116"/>
        <end position="148"/>
    </location>
</feature>
<dbReference type="EMBL" id="SNRW01032785">
    <property type="protein sequence ID" value="KAA6356559.1"/>
    <property type="molecule type" value="Genomic_DNA"/>
</dbReference>
<name>A0A5J4TEK3_9EUKA</name>
<dbReference type="AlphaFoldDB" id="A0A5J4TEK3"/>
<gene>
    <name evidence="2" type="ORF">EZS28_047913</name>
</gene>
<organism evidence="2 3">
    <name type="scientific">Streblomastix strix</name>
    <dbReference type="NCBI Taxonomy" id="222440"/>
    <lineage>
        <taxon>Eukaryota</taxon>
        <taxon>Metamonada</taxon>
        <taxon>Preaxostyla</taxon>
        <taxon>Oxymonadida</taxon>
        <taxon>Streblomastigidae</taxon>
        <taxon>Streblomastix</taxon>
    </lineage>
</organism>
<reference evidence="2 3" key="1">
    <citation type="submission" date="2019-03" db="EMBL/GenBank/DDBJ databases">
        <title>Single cell metagenomics reveals metabolic interactions within the superorganism composed of flagellate Streblomastix strix and complex community of Bacteroidetes bacteria on its surface.</title>
        <authorList>
            <person name="Treitli S.C."/>
            <person name="Kolisko M."/>
            <person name="Husnik F."/>
            <person name="Keeling P."/>
            <person name="Hampl V."/>
        </authorList>
    </citation>
    <scope>NUCLEOTIDE SEQUENCE [LARGE SCALE GENOMIC DNA]</scope>
    <source>
        <strain evidence="2">ST1C</strain>
    </source>
</reference>
<feature type="compositionally biased region" description="Basic and acidic residues" evidence="1">
    <location>
        <begin position="120"/>
        <end position="131"/>
    </location>
</feature>
<accession>A0A5J4TEK3</accession>